<dbReference type="GO" id="GO:0004134">
    <property type="term" value="F:4-alpha-glucanotransferase activity"/>
    <property type="evidence" value="ECO:0007669"/>
    <property type="project" value="UniProtKB-EC"/>
</dbReference>
<evidence type="ECO:0000256" key="2">
    <source>
        <dbReference type="ARBA" id="ARBA00005684"/>
    </source>
</evidence>
<comment type="similarity">
    <text evidence="2 10">Belongs to the disproportionating enzyme family.</text>
</comment>
<evidence type="ECO:0000256" key="11">
    <source>
        <dbReference type="SAM" id="MobiDB-lite"/>
    </source>
</evidence>
<evidence type="ECO:0000256" key="9">
    <source>
        <dbReference type="ARBA" id="ARBA00031501"/>
    </source>
</evidence>
<keyword evidence="7 10" id="KW-0119">Carbohydrate metabolism</keyword>
<dbReference type="Gene3D" id="3.20.20.80">
    <property type="entry name" value="Glycosidases"/>
    <property type="match status" value="1"/>
</dbReference>
<evidence type="ECO:0000256" key="7">
    <source>
        <dbReference type="ARBA" id="ARBA00023277"/>
    </source>
</evidence>
<dbReference type="EnsemblBacteria" id="ABA49584">
    <property type="protein sequence ID" value="ABA49584"/>
    <property type="gene ID" value="BURPS1710b_1734"/>
</dbReference>
<dbReference type="AlphaFoldDB" id="Q3JTG8"/>
<dbReference type="Pfam" id="PF02446">
    <property type="entry name" value="Glyco_hydro_77"/>
    <property type="match status" value="1"/>
</dbReference>
<name>Q3JTG8_BURP1</name>
<dbReference type="Proteomes" id="UP000002700">
    <property type="component" value="Chromosome I"/>
</dbReference>
<dbReference type="KEGG" id="bpm:BURPS1710b_1734"/>
<evidence type="ECO:0000313" key="13">
    <source>
        <dbReference type="Proteomes" id="UP000002700"/>
    </source>
</evidence>
<dbReference type="EC" id="2.4.1.25" evidence="3 10"/>
<evidence type="ECO:0000256" key="3">
    <source>
        <dbReference type="ARBA" id="ARBA00012560"/>
    </source>
</evidence>
<evidence type="ECO:0000256" key="1">
    <source>
        <dbReference type="ARBA" id="ARBA00000439"/>
    </source>
</evidence>
<dbReference type="SUPFAM" id="SSF51445">
    <property type="entry name" value="(Trans)glycosidases"/>
    <property type="match status" value="1"/>
</dbReference>
<dbReference type="EMBL" id="CP000124">
    <property type="protein sequence ID" value="ABA49584.1"/>
    <property type="molecule type" value="Genomic_DNA"/>
</dbReference>
<evidence type="ECO:0000256" key="5">
    <source>
        <dbReference type="ARBA" id="ARBA00022676"/>
    </source>
</evidence>
<evidence type="ECO:0000256" key="8">
    <source>
        <dbReference type="ARBA" id="ARBA00031423"/>
    </source>
</evidence>
<protein>
    <recommendedName>
        <fullName evidence="4 10">4-alpha-glucanotransferase</fullName>
        <ecNumber evidence="3 10">2.4.1.25</ecNumber>
    </recommendedName>
    <alternativeName>
        <fullName evidence="8 10">Amylomaltase</fullName>
    </alternativeName>
    <alternativeName>
        <fullName evidence="9 10">Disproportionating enzyme</fullName>
    </alternativeName>
</protein>
<dbReference type="InterPro" id="IPR003385">
    <property type="entry name" value="Glyco_hydro_77"/>
</dbReference>
<dbReference type="PANTHER" id="PTHR32438">
    <property type="entry name" value="4-ALPHA-GLUCANOTRANSFERASE DPE1, CHLOROPLASTIC/AMYLOPLASTIC"/>
    <property type="match status" value="1"/>
</dbReference>
<feature type="compositionally biased region" description="Basic residues" evidence="11">
    <location>
        <begin position="12"/>
        <end position="22"/>
    </location>
</feature>
<sequence>MHCLAQRERERRRAARPRRRREAHAGREARERRERPGRRAMTADPRHPSIVELADAAGLDAHWIDASGFARRVGDDMLAALLDALGYPCDTRAARAESAARLAAHAQAAPRLVTGDVDAPLTLPASLGRPGACYRVTLENGDAVAGRFAQPAGAAVLPPLATPGYHVLDTGEQRATLAIAPPSAWTPADAMRAAAAGGRERPPPWGLAAQLYGLRREADGGIGDFTALAACARAAARRGAHALAISPTQAAFPALPEHDSPYSPSSRLWRNAAYIDVETVLGAHAARAAIADAGLGAQWSALTRAPLVDWPGAVPAKLRVLRLLFDRWRAQAPTGADAGPRAFARFRARHAGALDAHATFDALQACCIDNGIGADWRRWPPAWRTPDAPDVAAFARAHAHDIAFYAFLQWQAARGLAAAQRAARGRGMAIGLIADLPVGCDAAGSDAWRDGDAMLRGLSIGAPADPFNARGQAWGVTTWTPTALRARGFAPFVECLRAGFAHAGGVRIDHVLGLARLWVVRDGAPPRDGAYLRYPRDDLLRLAALESFRHRAIVIGEDLGTVPADFRARIAARGIVGLRALWFERDPAGAFRAPGDWDRHAAATSSTHDLPTVAGWWRGVDLGWRWRAAASASACAPASSLSPASDAEAEANAPPARPGESEVAGPDALPPEVRDMRRAERAALWRALQQAGVAARGQKMPPRDAPPVGAILAYVAQAPAPLAIFPLEDLLALEGQPNVPGPPCGHPNWRRRMPRSVDALFDAPARTRIAAVRRARKRAR</sequence>
<evidence type="ECO:0000256" key="4">
    <source>
        <dbReference type="ARBA" id="ARBA00020295"/>
    </source>
</evidence>
<comment type="catalytic activity">
    <reaction evidence="1 10">
        <text>Transfers a segment of a (1-&gt;4)-alpha-D-glucan to a new position in an acceptor, which may be glucose or a (1-&gt;4)-alpha-D-glucan.</text>
        <dbReference type="EC" id="2.4.1.25"/>
    </reaction>
</comment>
<evidence type="ECO:0000256" key="6">
    <source>
        <dbReference type="ARBA" id="ARBA00022679"/>
    </source>
</evidence>
<gene>
    <name evidence="12" type="primary">malQ</name>
    <name evidence="12" type="ordered locus">BURPS1710b_1734</name>
</gene>
<organism evidence="12 13">
    <name type="scientific">Burkholderia pseudomallei (strain 1710b)</name>
    <dbReference type="NCBI Taxonomy" id="320372"/>
    <lineage>
        <taxon>Bacteria</taxon>
        <taxon>Pseudomonadati</taxon>
        <taxon>Pseudomonadota</taxon>
        <taxon>Betaproteobacteria</taxon>
        <taxon>Burkholderiales</taxon>
        <taxon>Burkholderiaceae</taxon>
        <taxon>Burkholderia</taxon>
        <taxon>pseudomallei group</taxon>
    </lineage>
</organism>
<dbReference type="CAZy" id="GH77">
    <property type="family name" value="Glycoside Hydrolase Family 77"/>
</dbReference>
<evidence type="ECO:0000313" key="12">
    <source>
        <dbReference type="EMBL" id="ABA49584.1"/>
    </source>
</evidence>
<proteinExistence type="inferred from homology"/>
<feature type="region of interest" description="Disordered" evidence="11">
    <location>
        <begin position="1"/>
        <end position="44"/>
    </location>
</feature>
<feature type="compositionally biased region" description="Basic and acidic residues" evidence="11">
    <location>
        <begin position="1"/>
        <end position="11"/>
    </location>
</feature>
<dbReference type="PANTHER" id="PTHR32438:SF5">
    <property type="entry name" value="4-ALPHA-GLUCANOTRANSFERASE DPE1, CHLOROPLASTIC_AMYLOPLASTIC"/>
    <property type="match status" value="1"/>
</dbReference>
<evidence type="ECO:0000256" key="10">
    <source>
        <dbReference type="RuleBase" id="RU361207"/>
    </source>
</evidence>
<dbReference type="HOGENOM" id="CLU_022072_1_0_4"/>
<reference evidence="12 13" key="1">
    <citation type="submission" date="2005-09" db="EMBL/GenBank/DDBJ databases">
        <authorList>
            <person name="Woods D.E."/>
            <person name="Nierman W.C."/>
        </authorList>
    </citation>
    <scope>NUCLEOTIDE SEQUENCE [LARGE SCALE GENOMIC DNA]</scope>
    <source>
        <strain evidence="12 13">1710b</strain>
    </source>
</reference>
<dbReference type="InterPro" id="IPR017853">
    <property type="entry name" value="GH"/>
</dbReference>
<keyword evidence="6 10" id="KW-0808">Transferase</keyword>
<dbReference type="NCBIfam" id="TIGR00217">
    <property type="entry name" value="malQ"/>
    <property type="match status" value="1"/>
</dbReference>
<keyword evidence="5 10" id="KW-0328">Glycosyltransferase</keyword>
<feature type="compositionally biased region" description="Basic and acidic residues" evidence="11">
    <location>
        <begin position="23"/>
        <end position="34"/>
    </location>
</feature>
<accession>Q3JTG8</accession>
<dbReference type="GO" id="GO:0005975">
    <property type="term" value="P:carbohydrate metabolic process"/>
    <property type="evidence" value="ECO:0007669"/>
    <property type="project" value="InterPro"/>
</dbReference>
<feature type="compositionally biased region" description="Low complexity" evidence="11">
    <location>
        <begin position="638"/>
        <end position="654"/>
    </location>
</feature>
<feature type="region of interest" description="Disordered" evidence="11">
    <location>
        <begin position="638"/>
        <end position="670"/>
    </location>
</feature>